<evidence type="ECO:0000313" key="4">
    <source>
        <dbReference type="Proteomes" id="UP000220639"/>
    </source>
</evidence>
<dbReference type="EMBL" id="FZTC01000027">
    <property type="protein sequence ID" value="SNU37280.1"/>
    <property type="molecule type" value="Genomic_DNA"/>
</dbReference>
<name>A0A285B8P4_9ENTR</name>
<evidence type="ECO:0000313" key="2">
    <source>
        <dbReference type="EMBL" id="MEM0628058.1"/>
    </source>
</evidence>
<gene>
    <name evidence="2" type="ORF">AAFL32_29810</name>
    <name evidence="3" type="ORF">KOSB73_330032</name>
</gene>
<reference evidence="4" key="2">
    <citation type="submission" date="2017-08" db="EMBL/GenBank/DDBJ databases">
        <authorList>
            <person name="Brisse S."/>
        </authorList>
    </citation>
    <scope>NUCLEOTIDE SEQUENCE [LARGE SCALE GENOMIC DNA]</scope>
    <source>
        <strain evidence="4">06D021</strain>
    </source>
</reference>
<dbReference type="EMBL" id="JBCGEM010000095">
    <property type="protein sequence ID" value="MEM0628058.1"/>
    <property type="molecule type" value="Genomic_DNA"/>
</dbReference>
<evidence type="ECO:0000256" key="1">
    <source>
        <dbReference type="SAM" id="Phobius"/>
    </source>
</evidence>
<dbReference type="Proteomes" id="UP001458070">
    <property type="component" value="Unassembled WGS sequence"/>
</dbReference>
<evidence type="ECO:0000313" key="3">
    <source>
        <dbReference type="EMBL" id="SNU37280.1"/>
    </source>
</evidence>
<keyword evidence="1" id="KW-0812">Transmembrane</keyword>
<keyword evidence="5" id="KW-1185">Reference proteome</keyword>
<protein>
    <submittedName>
        <fullName evidence="3">Uncharacterized protein</fullName>
    </submittedName>
</protein>
<dbReference type="AlphaFoldDB" id="A0A285B8P4"/>
<dbReference type="GeneID" id="69758188"/>
<proteinExistence type="predicted"/>
<feature type="transmembrane region" description="Helical" evidence="1">
    <location>
        <begin position="7"/>
        <end position="37"/>
    </location>
</feature>
<organism evidence="3 4">
    <name type="scientific">Klebsiella grimontii</name>
    <dbReference type="NCBI Taxonomy" id="2058152"/>
    <lineage>
        <taxon>Bacteria</taxon>
        <taxon>Pseudomonadati</taxon>
        <taxon>Pseudomonadota</taxon>
        <taxon>Gammaproteobacteria</taxon>
        <taxon>Enterobacterales</taxon>
        <taxon>Enterobacteriaceae</taxon>
        <taxon>Klebsiella/Raoultella group</taxon>
        <taxon>Klebsiella</taxon>
    </lineage>
</organism>
<dbReference type="Proteomes" id="UP000220639">
    <property type="component" value="Unassembled WGS sequence"/>
</dbReference>
<reference evidence="2 5" key="3">
    <citation type="submission" date="2024-04" db="EMBL/GenBank/DDBJ databases">
        <title>Draft genome assemblies of urinary isolates.</title>
        <authorList>
            <person name="Appleberry H."/>
            <person name="Kula A."/>
            <person name="Wolfe A.J."/>
            <person name="Putonti C."/>
        </authorList>
    </citation>
    <scope>NUCLEOTIDE SEQUENCE [LARGE SCALE GENOMIC DNA]</scope>
    <source>
        <strain evidence="2 5">UMB12529</strain>
    </source>
</reference>
<reference evidence="3" key="1">
    <citation type="submission" date="2017-08" db="EMBL/GenBank/DDBJ databases">
        <authorList>
            <person name="de Groot N.N."/>
        </authorList>
    </citation>
    <scope>NUCLEOTIDE SEQUENCE [LARGE SCALE GENOMIC DNA]</scope>
    <source>
        <strain evidence="3">06D021</strain>
    </source>
</reference>
<sequence>MNMIFELIGLLLVVGCAFFTTFFLAAVAGTMVVILGWGISIVTPKVVTCTNDCITTVFDAKPFGWLLIVFSLTMMFFIIRGMIKR</sequence>
<keyword evidence="1" id="KW-1133">Transmembrane helix</keyword>
<evidence type="ECO:0000313" key="5">
    <source>
        <dbReference type="Proteomes" id="UP001458070"/>
    </source>
</evidence>
<keyword evidence="1" id="KW-0472">Membrane</keyword>
<accession>A0A285B8P4</accession>
<feature type="transmembrane region" description="Helical" evidence="1">
    <location>
        <begin position="63"/>
        <end position="83"/>
    </location>
</feature>
<dbReference type="RefSeq" id="WP_004098928.1">
    <property type="nucleotide sequence ID" value="NZ_CABGKV010000049.1"/>
</dbReference>